<reference evidence="1 2" key="1">
    <citation type="journal article" date="2008" name="Int. J. Syst. Evol. Microbiol.">
        <title>Amphritea japonica sp. nov. and Amphritea balenae sp. nov., isolated from the sediment adjacent to sperm whale carcasses off Kagoshima, Japan.</title>
        <authorList>
            <person name="Miyazaki M."/>
            <person name="Nogi Y."/>
            <person name="Fujiwara Y."/>
            <person name="Kawato M."/>
            <person name="Nagahama T."/>
            <person name="Kubokawa K."/>
            <person name="Horikoshi K."/>
        </authorList>
    </citation>
    <scope>NUCLEOTIDE SEQUENCE [LARGE SCALE GENOMIC DNA]</scope>
    <source>
        <strain evidence="1 2">ATCC BAA-1530</strain>
    </source>
</reference>
<dbReference type="EMBL" id="AP014545">
    <property type="protein sequence ID" value="BBB27165.1"/>
    <property type="molecule type" value="Genomic_DNA"/>
</dbReference>
<gene>
    <name evidence="1" type="ORF">AMJAP_2577</name>
</gene>
<dbReference type="PANTHER" id="PTHR30024:SF48">
    <property type="entry name" value="ABC TRANSPORTER SUBSTRATE-BINDING PROTEIN"/>
    <property type="match status" value="1"/>
</dbReference>
<organism evidence="1 2">
    <name type="scientific">Amphritea japonica ATCC BAA-1530</name>
    <dbReference type="NCBI Taxonomy" id="1278309"/>
    <lineage>
        <taxon>Bacteria</taxon>
        <taxon>Pseudomonadati</taxon>
        <taxon>Pseudomonadota</taxon>
        <taxon>Gammaproteobacteria</taxon>
        <taxon>Oceanospirillales</taxon>
        <taxon>Oceanospirillaceae</taxon>
        <taxon>Amphritea</taxon>
    </lineage>
</organism>
<dbReference type="RefSeq" id="WP_019620024.1">
    <property type="nucleotide sequence ID" value="NZ_AP014545.1"/>
</dbReference>
<evidence type="ECO:0000313" key="2">
    <source>
        <dbReference type="Proteomes" id="UP000595663"/>
    </source>
</evidence>
<sequence>MLAMILNGLLALSPRVKFKAMIVALSSAAALSWVTPVLASPVPTVRVAVLQFGTVNWEMDVIRRHELDKKYHFSLDVTPVGGKNASAISLQSGAVDIIYSDWVWVNRQRFNDRMFGFSPVSAAAGGLYAQSNSSVGSIKDLEGQRLGIAGGSVDKSWLLLQAYTKQTLDQDLAQSVEPVFAAPPLLNQLMYDNKLPLILNFWHYSARLKAKGFRQIISVQEMMNGLGVNRQVPLVGWVFTEAWRQENNALLSNFLKASRDAREILLNSDREWQQIRPLTRAEDDQIFAALKEGYRAGVQQQFGMDELDALEKLYAIMAREGGDELTGGANTLDRSLFWLPDAEEGVIQIGVN</sequence>
<dbReference type="AlphaFoldDB" id="A0A7R6STX5"/>
<dbReference type="KEGG" id="ajp:AMJAP_2577"/>
<dbReference type="Gene3D" id="3.40.190.10">
    <property type="entry name" value="Periplasmic binding protein-like II"/>
    <property type="match status" value="2"/>
</dbReference>
<dbReference type="PANTHER" id="PTHR30024">
    <property type="entry name" value="ALIPHATIC SULFONATES-BINDING PROTEIN-RELATED"/>
    <property type="match status" value="1"/>
</dbReference>
<name>A0A7R6STX5_9GAMM</name>
<dbReference type="Proteomes" id="UP000595663">
    <property type="component" value="Chromosome"/>
</dbReference>
<proteinExistence type="predicted"/>
<protein>
    <submittedName>
        <fullName evidence="1">NitT/TauT family transport system substrate-binding protein</fullName>
    </submittedName>
</protein>
<dbReference type="SUPFAM" id="SSF53850">
    <property type="entry name" value="Periplasmic binding protein-like II"/>
    <property type="match status" value="1"/>
</dbReference>
<evidence type="ECO:0000313" key="1">
    <source>
        <dbReference type="EMBL" id="BBB27165.1"/>
    </source>
</evidence>
<keyword evidence="2" id="KW-1185">Reference proteome</keyword>
<accession>A0A7R6STX5</accession>